<name>A0A4Q0VUA5_9BACI</name>
<dbReference type="Proteomes" id="UP000290649">
    <property type="component" value="Unassembled WGS sequence"/>
</dbReference>
<comment type="caution">
    <text evidence="5">The sequence shown here is derived from an EMBL/GenBank/DDBJ whole genome shotgun (WGS) entry which is preliminary data.</text>
</comment>
<dbReference type="InterPro" id="IPR036291">
    <property type="entry name" value="NAD(P)-bd_dom_sf"/>
</dbReference>
<evidence type="ECO:0000259" key="4">
    <source>
        <dbReference type="Pfam" id="PF22725"/>
    </source>
</evidence>
<accession>A0A4Q0VUA5</accession>
<dbReference type="PANTHER" id="PTHR22604:SF105">
    <property type="entry name" value="TRANS-1,2-DIHYDROBENZENE-1,2-DIOL DEHYDROGENASE"/>
    <property type="match status" value="1"/>
</dbReference>
<keyword evidence="2" id="KW-0560">Oxidoreductase</keyword>
<evidence type="ECO:0000256" key="2">
    <source>
        <dbReference type="ARBA" id="ARBA00023002"/>
    </source>
</evidence>
<sequence>MRKIRWGVLSTANIAQKEVIPALQRATNAEVVAIASLSNRAKEVASQYHIPKAYDTYEELLKDPTIDAVYIPLPNHLHKVWTIEAAKSGKHVLCEKPASLTAEETEEMISACQEHGVRFMEAFMYQFHPQHERVRELIKNGEIGSVKLMRASFSFYLADFKENIRMNPAMGGGSIYDVGCYGIHAIRYVLQEEPKELQIHANINSEHQVDTSAVGYMKMESGIVATFDASFEMTYRAEYEVIGTKGSIKVPRAFRPDIDDGIGLVIVQNEHGVKEEIISGDIYRLQVEHFSQTILENNEPSYSPENTIQNMRVLDACYQSLKTGGKITL</sequence>
<dbReference type="Pfam" id="PF22725">
    <property type="entry name" value="GFO_IDH_MocA_C3"/>
    <property type="match status" value="1"/>
</dbReference>
<organism evidence="5 6">
    <name type="scientific">Anaerobacillus alkaliphilus</name>
    <dbReference type="NCBI Taxonomy" id="1548597"/>
    <lineage>
        <taxon>Bacteria</taxon>
        <taxon>Bacillati</taxon>
        <taxon>Bacillota</taxon>
        <taxon>Bacilli</taxon>
        <taxon>Bacillales</taxon>
        <taxon>Bacillaceae</taxon>
        <taxon>Anaerobacillus</taxon>
    </lineage>
</organism>
<dbReference type="InterPro" id="IPR055170">
    <property type="entry name" value="GFO_IDH_MocA-like_dom"/>
</dbReference>
<dbReference type="SUPFAM" id="SSF51735">
    <property type="entry name" value="NAD(P)-binding Rossmann-fold domains"/>
    <property type="match status" value="1"/>
</dbReference>
<evidence type="ECO:0000313" key="6">
    <source>
        <dbReference type="Proteomes" id="UP000290649"/>
    </source>
</evidence>
<evidence type="ECO:0000256" key="1">
    <source>
        <dbReference type="ARBA" id="ARBA00010928"/>
    </source>
</evidence>
<dbReference type="SUPFAM" id="SSF55347">
    <property type="entry name" value="Glyceraldehyde-3-phosphate dehydrogenase-like, C-terminal domain"/>
    <property type="match status" value="1"/>
</dbReference>
<dbReference type="AlphaFoldDB" id="A0A4Q0VUA5"/>
<dbReference type="InterPro" id="IPR050984">
    <property type="entry name" value="Gfo/Idh/MocA_domain"/>
</dbReference>
<proteinExistence type="inferred from homology"/>
<comment type="similarity">
    <text evidence="1">Belongs to the Gfo/Idh/MocA family.</text>
</comment>
<dbReference type="RefSeq" id="WP_129077804.1">
    <property type="nucleotide sequence ID" value="NZ_QOUX01000027.1"/>
</dbReference>
<feature type="domain" description="GFO/IDH/MocA-like oxidoreductase" evidence="4">
    <location>
        <begin position="132"/>
        <end position="248"/>
    </location>
</feature>
<gene>
    <name evidence="5" type="ORF">DS745_08355</name>
</gene>
<keyword evidence="6" id="KW-1185">Reference proteome</keyword>
<dbReference type="PANTHER" id="PTHR22604">
    <property type="entry name" value="OXIDOREDUCTASES"/>
    <property type="match status" value="1"/>
</dbReference>
<evidence type="ECO:0000313" key="5">
    <source>
        <dbReference type="EMBL" id="RXJ02091.1"/>
    </source>
</evidence>
<protein>
    <submittedName>
        <fullName evidence="5">Gfo/Idh/MocA family oxidoreductase</fullName>
    </submittedName>
</protein>
<dbReference type="EMBL" id="QOUX01000027">
    <property type="protein sequence ID" value="RXJ02091.1"/>
    <property type="molecule type" value="Genomic_DNA"/>
</dbReference>
<dbReference type="GO" id="GO:0000166">
    <property type="term" value="F:nucleotide binding"/>
    <property type="evidence" value="ECO:0007669"/>
    <property type="project" value="InterPro"/>
</dbReference>
<dbReference type="Gene3D" id="3.30.360.10">
    <property type="entry name" value="Dihydrodipicolinate Reductase, domain 2"/>
    <property type="match status" value="1"/>
</dbReference>
<evidence type="ECO:0000259" key="3">
    <source>
        <dbReference type="Pfam" id="PF01408"/>
    </source>
</evidence>
<dbReference type="Pfam" id="PF01408">
    <property type="entry name" value="GFO_IDH_MocA"/>
    <property type="match status" value="1"/>
</dbReference>
<dbReference type="GO" id="GO:0016491">
    <property type="term" value="F:oxidoreductase activity"/>
    <property type="evidence" value="ECO:0007669"/>
    <property type="project" value="UniProtKB-KW"/>
</dbReference>
<dbReference type="InterPro" id="IPR000683">
    <property type="entry name" value="Gfo/Idh/MocA-like_OxRdtase_N"/>
</dbReference>
<dbReference type="Gene3D" id="3.40.50.720">
    <property type="entry name" value="NAD(P)-binding Rossmann-like Domain"/>
    <property type="match status" value="1"/>
</dbReference>
<feature type="domain" description="Gfo/Idh/MocA-like oxidoreductase N-terminal" evidence="3">
    <location>
        <begin position="4"/>
        <end position="122"/>
    </location>
</feature>
<dbReference type="OrthoDB" id="9815825at2"/>
<reference evidence="5 6" key="1">
    <citation type="journal article" date="2019" name="Int. J. Syst. Evol. Microbiol.">
        <title>Anaerobacillus alkaliphilus sp. nov., a novel alkaliphilic and moderately halophilic bacterium.</title>
        <authorList>
            <person name="Borsodi A.K."/>
            <person name="Aszalos J.M."/>
            <person name="Bihari P."/>
            <person name="Nagy I."/>
            <person name="Schumann P."/>
            <person name="Sproer C."/>
            <person name="Kovacs A.L."/>
            <person name="Boka K."/>
            <person name="Dobosy P."/>
            <person name="Ovari M."/>
            <person name="Szili-Kovacs T."/>
            <person name="Toth E."/>
        </authorList>
    </citation>
    <scope>NUCLEOTIDE SEQUENCE [LARGE SCALE GENOMIC DNA]</scope>
    <source>
        <strain evidence="5 6">B16-10</strain>
    </source>
</reference>